<protein>
    <submittedName>
        <fullName evidence="1">Uncharacterized protein</fullName>
    </submittedName>
</protein>
<dbReference type="EMBL" id="UGRU01000001">
    <property type="protein sequence ID" value="SUA48691.1"/>
    <property type="molecule type" value="Genomic_DNA"/>
</dbReference>
<evidence type="ECO:0000313" key="1">
    <source>
        <dbReference type="EMBL" id="SUA48691.1"/>
    </source>
</evidence>
<name>A0A378X7P4_9NOCA</name>
<dbReference type="Proteomes" id="UP000255082">
    <property type="component" value="Unassembled WGS sequence"/>
</dbReference>
<proteinExistence type="predicted"/>
<accession>A0A378X7P4</accession>
<sequence length="63" mass="7038">MVWSYGMGVESTAGLVLTLTEPRFRPSALRDDLSNLIVITAQTGDEWHSTCDLVAHTFSRPTW</sequence>
<dbReference type="AlphaFoldDB" id="A0A378X7P4"/>
<gene>
    <name evidence="1" type="ORF">NCTC13184_07246</name>
</gene>
<evidence type="ECO:0000313" key="2">
    <source>
        <dbReference type="Proteomes" id="UP000255082"/>
    </source>
</evidence>
<reference evidence="1 2" key="1">
    <citation type="submission" date="2018-06" db="EMBL/GenBank/DDBJ databases">
        <authorList>
            <consortium name="Pathogen Informatics"/>
            <person name="Doyle S."/>
        </authorList>
    </citation>
    <scope>NUCLEOTIDE SEQUENCE [LARGE SCALE GENOMIC DNA]</scope>
    <source>
        <strain evidence="1 2">NCTC13184</strain>
    </source>
</reference>
<organism evidence="1 2">
    <name type="scientific">Nocardia africana</name>
    <dbReference type="NCBI Taxonomy" id="134964"/>
    <lineage>
        <taxon>Bacteria</taxon>
        <taxon>Bacillati</taxon>
        <taxon>Actinomycetota</taxon>
        <taxon>Actinomycetes</taxon>
        <taxon>Mycobacteriales</taxon>
        <taxon>Nocardiaceae</taxon>
        <taxon>Nocardia</taxon>
    </lineage>
</organism>